<keyword evidence="1 2" id="KW-0238">DNA-binding</keyword>
<dbReference type="Gene3D" id="2.40.50.140">
    <property type="entry name" value="Nucleic acid-binding proteins"/>
    <property type="match status" value="1"/>
</dbReference>
<dbReference type="NCBIfam" id="TIGR00621">
    <property type="entry name" value="ssb"/>
    <property type="match status" value="1"/>
</dbReference>
<dbReference type="CDD" id="cd04496">
    <property type="entry name" value="SSB_OBF"/>
    <property type="match status" value="1"/>
</dbReference>
<dbReference type="EMBL" id="BMNI01000016">
    <property type="protein sequence ID" value="GGO94100.1"/>
    <property type="molecule type" value="Genomic_DNA"/>
</dbReference>
<accession>A0ABQ2NFN1</accession>
<keyword evidence="5" id="KW-1185">Reference proteome</keyword>
<dbReference type="GO" id="GO:0003677">
    <property type="term" value="F:DNA binding"/>
    <property type="evidence" value="ECO:0007669"/>
    <property type="project" value="UniProtKB-KW"/>
</dbReference>
<name>A0ABQ2NFN1_9ACTN</name>
<dbReference type="SUPFAM" id="SSF50249">
    <property type="entry name" value="Nucleic acid-binding proteins"/>
    <property type="match status" value="1"/>
</dbReference>
<dbReference type="InterPro" id="IPR012340">
    <property type="entry name" value="NA-bd_OB-fold"/>
</dbReference>
<comment type="caution">
    <text evidence="4">The sequence shown here is derived from an EMBL/GenBank/DDBJ whole genome shotgun (WGS) entry which is preliminary data.</text>
</comment>
<dbReference type="InterPro" id="IPR000424">
    <property type="entry name" value="Primosome_PriB/ssb"/>
</dbReference>
<dbReference type="InterPro" id="IPR011344">
    <property type="entry name" value="ssDNA-bd"/>
</dbReference>
<protein>
    <recommendedName>
        <fullName evidence="3">Single-stranded DNA-binding protein</fullName>
    </recommendedName>
</protein>
<dbReference type="RefSeq" id="WP_188785342.1">
    <property type="nucleotide sequence ID" value="NZ_BMNI01000016.1"/>
</dbReference>
<proteinExistence type="predicted"/>
<dbReference type="Pfam" id="PF00436">
    <property type="entry name" value="SSB"/>
    <property type="match status" value="1"/>
</dbReference>
<evidence type="ECO:0000313" key="4">
    <source>
        <dbReference type="EMBL" id="GGO94100.1"/>
    </source>
</evidence>
<dbReference type="Proteomes" id="UP000655410">
    <property type="component" value="Unassembled WGS sequence"/>
</dbReference>
<gene>
    <name evidence="4" type="primary">ssb</name>
    <name evidence="4" type="ORF">GCM10011584_34360</name>
</gene>
<sequence>MSTVITFSGNLVADPELRFTPSGTAVLEFRALVNRRAKNAAGDWHDADPTAHNVKVWGQQAENLAESAGRGDRVLVHGLVETESWEKDGEKRTKDVVTISERFGDVGLSTKRATVKATKVTRSHSASIDDAQAAIGGDPWAVPVGSE</sequence>
<reference evidence="5" key="1">
    <citation type="journal article" date="2019" name="Int. J. Syst. Evol. Microbiol.">
        <title>The Global Catalogue of Microorganisms (GCM) 10K type strain sequencing project: providing services to taxonomists for standard genome sequencing and annotation.</title>
        <authorList>
            <consortium name="The Broad Institute Genomics Platform"/>
            <consortium name="The Broad Institute Genome Sequencing Center for Infectious Disease"/>
            <person name="Wu L."/>
            <person name="Ma J."/>
        </authorList>
    </citation>
    <scope>NUCLEOTIDE SEQUENCE [LARGE SCALE GENOMIC DNA]</scope>
    <source>
        <strain evidence="5">CGMCC 4.7371</strain>
    </source>
</reference>
<dbReference type="PROSITE" id="PS50935">
    <property type="entry name" value="SSB"/>
    <property type="match status" value="1"/>
</dbReference>
<evidence type="ECO:0000313" key="5">
    <source>
        <dbReference type="Proteomes" id="UP000655410"/>
    </source>
</evidence>
<organism evidence="4 5">
    <name type="scientific">Nocardioides phosphati</name>
    <dbReference type="NCBI Taxonomy" id="1867775"/>
    <lineage>
        <taxon>Bacteria</taxon>
        <taxon>Bacillati</taxon>
        <taxon>Actinomycetota</taxon>
        <taxon>Actinomycetes</taxon>
        <taxon>Propionibacteriales</taxon>
        <taxon>Nocardioidaceae</taxon>
        <taxon>Nocardioides</taxon>
    </lineage>
</organism>
<evidence type="ECO:0000256" key="3">
    <source>
        <dbReference type="RuleBase" id="RU000524"/>
    </source>
</evidence>
<evidence type="ECO:0000256" key="1">
    <source>
        <dbReference type="ARBA" id="ARBA00023125"/>
    </source>
</evidence>
<evidence type="ECO:0000256" key="2">
    <source>
        <dbReference type="PROSITE-ProRule" id="PRU00252"/>
    </source>
</evidence>